<organism evidence="1">
    <name type="scientific">Candidatus Caldatribacterium californiense</name>
    <dbReference type="NCBI Taxonomy" id="1454726"/>
    <lineage>
        <taxon>Bacteria</taxon>
        <taxon>Pseudomonadati</taxon>
        <taxon>Atribacterota</taxon>
        <taxon>Atribacteria</taxon>
        <taxon>Atribacterales</taxon>
        <taxon>Candidatus Caldatribacteriaceae</taxon>
        <taxon>Candidatus Caldatribacterium</taxon>
    </lineage>
</organism>
<protein>
    <recommendedName>
        <fullName evidence="2">eRF1 domain-containing protein</fullName>
    </recommendedName>
</protein>
<dbReference type="InterPro" id="IPR041202">
    <property type="entry name" value="BaeRF_family10"/>
</dbReference>
<dbReference type="InterPro" id="IPR042226">
    <property type="entry name" value="eFR1_2_sf"/>
</dbReference>
<evidence type="ECO:0008006" key="2">
    <source>
        <dbReference type="Google" id="ProtNLM"/>
    </source>
</evidence>
<dbReference type="EMBL" id="DTFV01000062">
    <property type="protein sequence ID" value="HGI30550.1"/>
    <property type="molecule type" value="Genomic_DNA"/>
</dbReference>
<comment type="caution">
    <text evidence="1">The sequence shown here is derived from an EMBL/GenBank/DDBJ whole genome shotgun (WGS) entry which is preliminary data.</text>
</comment>
<dbReference type="InterPro" id="IPR029064">
    <property type="entry name" value="Ribosomal_eL30-like_sf"/>
</dbReference>
<name>A0A7V3YGD3_9BACT</name>
<dbReference type="Pfam" id="PF18854">
    <property type="entry name" value="baeRF_family10"/>
    <property type="match status" value="1"/>
</dbReference>
<dbReference type="AlphaFoldDB" id="A0A7V3YGD3"/>
<accession>A0A7V3YGD3</accession>
<reference evidence="1" key="1">
    <citation type="journal article" date="2020" name="mSystems">
        <title>Genome- and Community-Level Interaction Insights into Carbon Utilization and Element Cycling Functions of Hydrothermarchaeota in Hydrothermal Sediment.</title>
        <authorList>
            <person name="Zhou Z."/>
            <person name="Liu Y."/>
            <person name="Xu W."/>
            <person name="Pan J."/>
            <person name="Luo Z.H."/>
            <person name="Li M."/>
        </authorList>
    </citation>
    <scope>NUCLEOTIDE SEQUENCE [LARGE SCALE GENOMIC DNA]</scope>
    <source>
        <strain evidence="1">SpSt-747</strain>
    </source>
</reference>
<proteinExistence type="predicted"/>
<dbReference type="Gene3D" id="3.30.420.60">
    <property type="entry name" value="eRF1 domain 2"/>
    <property type="match status" value="1"/>
</dbReference>
<evidence type="ECO:0000313" key="1">
    <source>
        <dbReference type="EMBL" id="HGI30550.1"/>
    </source>
</evidence>
<sequence>MKRFVAAGELLALSGRQTERGKVLSVYCSTGEGFPERVLTRLEEFLERYREFEGREDLQRSIREAEHYLAHSAPKKQGLALFVDATADFFEVYELPRPWKCTVVYGPSPYTRPLEVLLGEYRRIFLVPVDRREARFFEIFMGEIEEHEPFFSDVPSRVRAGGWYGLEERRIARSIEQKVVHHFQDVVDILLEHFRKGRFEVFFVGLREEDYALFERVLPSYLRERLKGRVTLDPKSGLAEISEVALSLERMVLEEEDHVLIDRLLTMVGNAASATIGLANVLRAASFGACQTVVVDESYREEGFLCPSCGTMTLAPSSCELCGGERRRVENIVEEVLEMVVLQRGEVKYVFASNPRVTEIQRIGAFLRFLI</sequence>
<gene>
    <name evidence="1" type="ORF">ENV30_04480</name>
</gene>
<dbReference type="Gene3D" id="3.30.1330.30">
    <property type="match status" value="1"/>
</dbReference>